<evidence type="ECO:0000256" key="5">
    <source>
        <dbReference type="ARBA" id="ARBA00022692"/>
    </source>
</evidence>
<dbReference type="PRINTS" id="PR00175">
    <property type="entry name" value="NAALASMPORT"/>
</dbReference>
<dbReference type="NCBIfam" id="TIGR00835">
    <property type="entry name" value="agcS"/>
    <property type="match status" value="1"/>
</dbReference>
<evidence type="ECO:0000256" key="2">
    <source>
        <dbReference type="ARBA" id="ARBA00009261"/>
    </source>
</evidence>
<keyword evidence="7 8" id="KW-0472">Membrane</keyword>
<feature type="transmembrane region" description="Helical" evidence="8">
    <location>
        <begin position="426"/>
        <end position="449"/>
    </location>
</feature>
<feature type="transmembrane region" description="Helical" evidence="8">
    <location>
        <begin position="218"/>
        <end position="238"/>
    </location>
</feature>
<evidence type="ECO:0000256" key="6">
    <source>
        <dbReference type="ARBA" id="ARBA00022989"/>
    </source>
</evidence>
<evidence type="ECO:0000313" key="9">
    <source>
        <dbReference type="EMBL" id="MFC5604589.1"/>
    </source>
</evidence>
<dbReference type="PANTHER" id="PTHR30330">
    <property type="entry name" value="AGSS FAMILY TRANSPORTER, SODIUM-ALANINE"/>
    <property type="match status" value="1"/>
</dbReference>
<reference evidence="10" key="1">
    <citation type="journal article" date="2019" name="Int. J. Syst. Evol. Microbiol.">
        <title>The Global Catalogue of Microorganisms (GCM) 10K type strain sequencing project: providing services to taxonomists for standard genome sequencing and annotation.</title>
        <authorList>
            <consortium name="The Broad Institute Genomics Platform"/>
            <consortium name="The Broad Institute Genome Sequencing Center for Infectious Disease"/>
            <person name="Wu L."/>
            <person name="Ma J."/>
        </authorList>
    </citation>
    <scope>NUCLEOTIDE SEQUENCE [LARGE SCALE GENOMIC DNA]</scope>
    <source>
        <strain evidence="10">KACC 11299</strain>
    </source>
</reference>
<organism evidence="9 10">
    <name type="scientific">Sporosarcina koreensis</name>
    <dbReference type="NCBI Taxonomy" id="334735"/>
    <lineage>
        <taxon>Bacteria</taxon>
        <taxon>Bacillati</taxon>
        <taxon>Bacillota</taxon>
        <taxon>Bacilli</taxon>
        <taxon>Bacillales</taxon>
        <taxon>Caryophanaceae</taxon>
        <taxon>Sporosarcina</taxon>
    </lineage>
</organism>
<feature type="transmembrane region" description="Helical" evidence="8">
    <location>
        <begin position="244"/>
        <end position="268"/>
    </location>
</feature>
<evidence type="ECO:0000256" key="4">
    <source>
        <dbReference type="ARBA" id="ARBA00022475"/>
    </source>
</evidence>
<feature type="transmembrane region" description="Helical" evidence="8">
    <location>
        <begin position="157"/>
        <end position="175"/>
    </location>
</feature>
<feature type="transmembrane region" description="Helical" evidence="8">
    <location>
        <begin position="399"/>
        <end position="420"/>
    </location>
</feature>
<dbReference type="Proteomes" id="UP001596071">
    <property type="component" value="Unassembled WGS sequence"/>
</dbReference>
<keyword evidence="6 8" id="KW-1133">Transmembrane helix</keyword>
<keyword evidence="10" id="KW-1185">Reference proteome</keyword>
<protein>
    <submittedName>
        <fullName evidence="9">Alanine/glycine:cation symporter family protein</fullName>
    </submittedName>
</protein>
<evidence type="ECO:0000313" key="10">
    <source>
        <dbReference type="Proteomes" id="UP001596071"/>
    </source>
</evidence>
<keyword evidence="5 8" id="KW-0812">Transmembrane</keyword>
<sequence>MDKILETIVGWLWGLPLIFTVLFVGLYFTIGSKFFQISYLPHIFKATFGKLFTKKEKIENAKGILTPFQAVSTAIGGSVGVGNIGGVATAIAVGGPGAVFWMWITALLGMMTKTVEVSLAVHYRGTDEKGNPYGGPTYYMEKGLGEEKKFKYWKIPAILFGFGIFTTFFITLQNYTVSEAVSSTFKIGMIPSSLIYVTLIYVIIYGGIKRIGEIATKLIPFMSIFYVLASLFIIFKNFDQIGPVFVLIFDSAFTGMAAVGGFTGAVIAQVIRMGVARAVYSNEAGWGTSPMIHSTAKTNHPIKQGMWGAMEVFVDTIIICSMTAFTIIITGAWSSGLDGAALTLSAFEIGIGEVGRYIIALSVFLFGLTTTTGWYTYYEIILRHLFGGEKKVNVKNKTIFFYKWLYPVPGLLMVVYAVYYDMPGKAVWYFADITTAIPTFINLIVILVLSKKFFELLRDYKARHLNIGKIDPNFNLFYEDKEKDKK</sequence>
<evidence type="ECO:0000256" key="7">
    <source>
        <dbReference type="ARBA" id="ARBA00023136"/>
    </source>
</evidence>
<keyword evidence="3 8" id="KW-0813">Transport</keyword>
<feature type="transmembrane region" description="Helical" evidence="8">
    <location>
        <begin position="12"/>
        <end position="30"/>
    </location>
</feature>
<comment type="similarity">
    <text evidence="2 8">Belongs to the alanine or glycine:cation symporter (AGCS) (TC 2.A.25) family.</text>
</comment>
<dbReference type="RefSeq" id="WP_381446507.1">
    <property type="nucleotide sequence ID" value="NZ_JBHSNP010000028.1"/>
</dbReference>
<dbReference type="PROSITE" id="PS00873">
    <property type="entry name" value="NA_ALANINE_SYMP"/>
    <property type="match status" value="1"/>
</dbReference>
<feature type="transmembrane region" description="Helical" evidence="8">
    <location>
        <begin position="84"/>
        <end position="104"/>
    </location>
</feature>
<accession>A0ABW0TZV8</accession>
<dbReference type="InterPro" id="IPR001463">
    <property type="entry name" value="Na/Ala_symport"/>
</dbReference>
<evidence type="ECO:0000256" key="1">
    <source>
        <dbReference type="ARBA" id="ARBA00004651"/>
    </source>
</evidence>
<dbReference type="Pfam" id="PF01235">
    <property type="entry name" value="Na_Ala_symp"/>
    <property type="match status" value="1"/>
</dbReference>
<dbReference type="PANTHER" id="PTHR30330:SF14">
    <property type="entry name" value="SODIUM_AMINO ACID (ALANINE) SYMPORTER"/>
    <property type="match status" value="1"/>
</dbReference>
<comment type="caution">
    <text evidence="9">The sequence shown here is derived from an EMBL/GenBank/DDBJ whole genome shotgun (WGS) entry which is preliminary data.</text>
</comment>
<proteinExistence type="inferred from homology"/>
<gene>
    <name evidence="9" type="ORF">ACFPTP_15250</name>
</gene>
<keyword evidence="8" id="KW-0769">Symport</keyword>
<name>A0ABW0TZV8_9BACL</name>
<feature type="transmembrane region" description="Helical" evidence="8">
    <location>
        <begin position="354"/>
        <end position="378"/>
    </location>
</feature>
<evidence type="ECO:0000256" key="3">
    <source>
        <dbReference type="ARBA" id="ARBA00022448"/>
    </source>
</evidence>
<dbReference type="EMBL" id="JBHSNP010000028">
    <property type="protein sequence ID" value="MFC5604589.1"/>
    <property type="molecule type" value="Genomic_DNA"/>
</dbReference>
<feature type="transmembrane region" description="Helical" evidence="8">
    <location>
        <begin position="187"/>
        <end position="206"/>
    </location>
</feature>
<comment type="subcellular location">
    <subcellularLocation>
        <location evidence="1 8">Cell membrane</location>
        <topology evidence="1 8">Multi-pass membrane protein</topology>
    </subcellularLocation>
</comment>
<feature type="transmembrane region" description="Helical" evidence="8">
    <location>
        <begin position="312"/>
        <end position="334"/>
    </location>
</feature>
<evidence type="ECO:0000256" key="8">
    <source>
        <dbReference type="RuleBase" id="RU363064"/>
    </source>
</evidence>
<keyword evidence="4 8" id="KW-1003">Cell membrane</keyword>